<dbReference type="Proteomes" id="UP000621447">
    <property type="component" value="Unassembled WGS sequence"/>
</dbReference>
<organism evidence="2 3">
    <name type="scientific">Sphingomonas hominis</name>
    <dbReference type="NCBI Taxonomy" id="2741495"/>
    <lineage>
        <taxon>Bacteria</taxon>
        <taxon>Pseudomonadati</taxon>
        <taxon>Pseudomonadota</taxon>
        <taxon>Alphaproteobacteria</taxon>
        <taxon>Sphingomonadales</taxon>
        <taxon>Sphingomonadaceae</taxon>
        <taxon>Sphingomonas</taxon>
    </lineage>
</organism>
<feature type="region of interest" description="Disordered" evidence="1">
    <location>
        <begin position="1"/>
        <end position="157"/>
    </location>
</feature>
<comment type="caution">
    <text evidence="2">The sequence shown here is derived from an EMBL/GenBank/DDBJ whole genome shotgun (WGS) entry which is preliminary data.</text>
</comment>
<accession>A0ABX2JNK9</accession>
<gene>
    <name evidence="2" type="ORF">HRV97_14285</name>
</gene>
<evidence type="ECO:0000313" key="2">
    <source>
        <dbReference type="EMBL" id="NTS66326.1"/>
    </source>
</evidence>
<evidence type="ECO:0000313" key="3">
    <source>
        <dbReference type="Proteomes" id="UP000621447"/>
    </source>
</evidence>
<dbReference type="RefSeq" id="WP_174194947.1">
    <property type="nucleotide sequence ID" value="NZ_JABULH010000006.1"/>
</dbReference>
<keyword evidence="3" id="KW-1185">Reference proteome</keyword>
<name>A0ABX2JNK9_9SPHN</name>
<reference evidence="2 3" key="1">
    <citation type="submission" date="2020-06" db="EMBL/GenBank/DDBJ databases">
        <title>Sphingomonas hominis sp. nov., a member of the Sphingomonas, isolated from the hair of a 22-year-old girl.</title>
        <authorList>
            <person name="Zhang D.-F."/>
            <person name="Cui X.-W."/>
        </authorList>
    </citation>
    <scope>NUCLEOTIDE SEQUENCE [LARGE SCALE GENOMIC DNA]</scope>
    <source>
        <strain evidence="2 3">HHU CXW</strain>
    </source>
</reference>
<proteinExistence type="predicted"/>
<feature type="compositionally biased region" description="Gly residues" evidence="1">
    <location>
        <begin position="31"/>
        <end position="41"/>
    </location>
</feature>
<dbReference type="EMBL" id="JABULH010000006">
    <property type="protein sequence ID" value="NTS66326.1"/>
    <property type="molecule type" value="Genomic_DNA"/>
</dbReference>
<evidence type="ECO:0000256" key="1">
    <source>
        <dbReference type="SAM" id="MobiDB-lite"/>
    </source>
</evidence>
<sequence>MADKTPMPAKGDPESKGEADGVNVTHPSGRGMPGESGGGSYPTGSDAGHERGDSAHFDGGQSEKGYHGGGQAGEDGPSSPNATTRGSDDYSEQGDAGAKPGPSGPEQAPHAEETRTISAAGRTFDVVETSGTAIAEEAGNVGRDGQRANDPEAPGAG</sequence>
<feature type="compositionally biased region" description="Basic and acidic residues" evidence="1">
    <location>
        <begin position="47"/>
        <end position="56"/>
    </location>
</feature>
<protein>
    <submittedName>
        <fullName evidence="2">Uncharacterized protein</fullName>
    </submittedName>
</protein>